<dbReference type="InterPro" id="IPR006759">
    <property type="entry name" value="Glyco_transf_54"/>
</dbReference>
<dbReference type="Pfam" id="PF23524">
    <property type="entry name" value="MGAT4A_C"/>
    <property type="match status" value="1"/>
</dbReference>
<dbReference type="PANTHER" id="PTHR12062:SF9">
    <property type="entry name" value="ALPHA-1,3-MANNOSYL-GLYCOPROTEIN 4-BETA-N-ACETYLGLUCOSAMINYLTRANSFERASE A, ISOFORM A"/>
    <property type="match status" value="1"/>
</dbReference>
<reference evidence="2 3" key="1">
    <citation type="submission" date="2019-05" db="EMBL/GenBank/DDBJ databases">
        <title>Another draft genome of Portunus trituberculatus and its Hox gene families provides insights of decapod evolution.</title>
        <authorList>
            <person name="Jeong J.-H."/>
            <person name="Song I."/>
            <person name="Kim S."/>
            <person name="Choi T."/>
            <person name="Kim D."/>
            <person name="Ryu S."/>
            <person name="Kim W."/>
        </authorList>
    </citation>
    <scope>NUCLEOTIDE SEQUENCE [LARGE SCALE GENOMIC DNA]</scope>
    <source>
        <tissue evidence="2">Muscle</tissue>
    </source>
</reference>
<keyword evidence="2" id="KW-0808">Transferase</keyword>
<dbReference type="GO" id="GO:0005795">
    <property type="term" value="C:Golgi stack"/>
    <property type="evidence" value="ECO:0007669"/>
    <property type="project" value="TreeGrafter"/>
</dbReference>
<dbReference type="GO" id="GO:0006487">
    <property type="term" value="P:protein N-linked glycosylation"/>
    <property type="evidence" value="ECO:0007669"/>
    <property type="project" value="TreeGrafter"/>
</dbReference>
<protein>
    <submittedName>
        <fullName evidence="2">Alpha-1,3-mannosyl-glycoprotein 4-beta-N-acetylglucosaminyltransferase A</fullName>
    </submittedName>
</protein>
<dbReference type="AlphaFoldDB" id="A0A5B7F4L5"/>
<dbReference type="GO" id="GO:0008375">
    <property type="term" value="F:acetylglucosaminyltransferase activity"/>
    <property type="evidence" value="ECO:0007669"/>
    <property type="project" value="TreeGrafter"/>
</dbReference>
<evidence type="ECO:0000313" key="3">
    <source>
        <dbReference type="Proteomes" id="UP000324222"/>
    </source>
</evidence>
<gene>
    <name evidence="2" type="primary">Mgat4a_1</name>
    <name evidence="2" type="ORF">E2C01_035981</name>
</gene>
<feature type="domain" description="MGAT4 A/B/C C-terminal" evidence="1">
    <location>
        <begin position="19"/>
        <end position="107"/>
    </location>
</feature>
<name>A0A5B7F4L5_PORTR</name>
<dbReference type="Proteomes" id="UP000324222">
    <property type="component" value="Unassembled WGS sequence"/>
</dbReference>
<dbReference type="GO" id="GO:0005793">
    <property type="term" value="C:endoplasmic reticulum-Golgi intermediate compartment"/>
    <property type="evidence" value="ECO:0007669"/>
    <property type="project" value="TreeGrafter"/>
</dbReference>
<keyword evidence="2" id="KW-0328">Glycosyltransferase</keyword>
<dbReference type="EMBL" id="VSRR010005406">
    <property type="protein sequence ID" value="MPC42360.1"/>
    <property type="molecule type" value="Genomic_DNA"/>
</dbReference>
<comment type="caution">
    <text evidence="2">The sequence shown here is derived from an EMBL/GenBank/DDBJ whole genome shotgun (WGS) entry which is preliminary data.</text>
</comment>
<dbReference type="OrthoDB" id="2016523at2759"/>
<dbReference type="InterPro" id="IPR056576">
    <property type="entry name" value="MGAT4_A/B/C_C"/>
</dbReference>
<proteinExistence type="predicted"/>
<organism evidence="2 3">
    <name type="scientific">Portunus trituberculatus</name>
    <name type="common">Swimming crab</name>
    <name type="synonym">Neptunus trituberculatus</name>
    <dbReference type="NCBI Taxonomy" id="210409"/>
    <lineage>
        <taxon>Eukaryota</taxon>
        <taxon>Metazoa</taxon>
        <taxon>Ecdysozoa</taxon>
        <taxon>Arthropoda</taxon>
        <taxon>Crustacea</taxon>
        <taxon>Multicrustacea</taxon>
        <taxon>Malacostraca</taxon>
        <taxon>Eumalacostraca</taxon>
        <taxon>Eucarida</taxon>
        <taxon>Decapoda</taxon>
        <taxon>Pleocyemata</taxon>
        <taxon>Brachyura</taxon>
        <taxon>Eubrachyura</taxon>
        <taxon>Portunoidea</taxon>
        <taxon>Portunidae</taxon>
        <taxon>Portuninae</taxon>
        <taxon>Portunus</taxon>
    </lineage>
</organism>
<keyword evidence="3" id="KW-1185">Reference proteome</keyword>
<evidence type="ECO:0000259" key="1">
    <source>
        <dbReference type="Pfam" id="PF23524"/>
    </source>
</evidence>
<accession>A0A5B7F4L5</accession>
<sequence>MKCPDAFLRHVWFSLSPASFLFRSGNVEHPSDRLYNTTVEVLPVQPLSHLPHNIRTKLKVTNDSYLIIGEFDDMGVAEGSVEEGVGVVRSLRLSVHEESDNWAILSEIHILTPDSR</sequence>
<dbReference type="GO" id="GO:0005783">
    <property type="term" value="C:endoplasmic reticulum"/>
    <property type="evidence" value="ECO:0007669"/>
    <property type="project" value="TreeGrafter"/>
</dbReference>
<evidence type="ECO:0000313" key="2">
    <source>
        <dbReference type="EMBL" id="MPC42360.1"/>
    </source>
</evidence>
<dbReference type="PANTHER" id="PTHR12062">
    <property type="entry name" value="N-ACETYLGLUCOSAMINYLTRANSFERASE VI"/>
    <property type="match status" value="1"/>
</dbReference>